<comment type="caution">
    <text evidence="3">The sequence shown here is derived from an EMBL/GenBank/DDBJ whole genome shotgun (WGS) entry which is preliminary data.</text>
</comment>
<evidence type="ECO:0000313" key="3">
    <source>
        <dbReference type="EMBL" id="GHI14299.1"/>
    </source>
</evidence>
<feature type="transmembrane region" description="Helical" evidence="2">
    <location>
        <begin position="78"/>
        <end position="97"/>
    </location>
</feature>
<evidence type="ECO:0008006" key="5">
    <source>
        <dbReference type="Google" id="ProtNLM"/>
    </source>
</evidence>
<feature type="compositionally biased region" description="Pro residues" evidence="1">
    <location>
        <begin position="174"/>
        <end position="188"/>
    </location>
</feature>
<feature type="compositionally biased region" description="Pro residues" evidence="1">
    <location>
        <begin position="254"/>
        <end position="264"/>
    </location>
</feature>
<feature type="transmembrane region" description="Helical" evidence="2">
    <location>
        <begin position="9"/>
        <end position="30"/>
    </location>
</feature>
<sequence>MTEETADRYALIAAGTVIIVLTGAGFWLSYAHLAEVAGRHGLDRSPIRQWAWPATLDMFIVAGELLMLRAGLRRVTDWWAVGLTAVGSLGSIALNVAGVNGTTTGPVPLLDYLVAAVPPTGAMLAFGVLMRQIQQRVARPDRTRTEPEPSGTAEHPDRTEARTGPNPDRTDTPTGPPRPGPKPGPDPNPSRTAEHPDRTEARTGPNPDRTDTPTGPPRPGPKPGPDPNPSRTAEHPDRTETRTGPNPDRTDTPTGPPRPGPKPGPRQTRTGPVRPRTVRAKVHAGRSDRRTGPRRLSEAEVVELVLPDIPAVLAAEGNAQINRTQLRGIMRARGIPLGNEHIGPVLTALRAATASTPSEGATRR</sequence>
<gene>
    <name evidence="3" type="ORF">Scinn_37620</name>
</gene>
<protein>
    <recommendedName>
        <fullName evidence="5">DUF2637 domain-containing protein</fullName>
    </recommendedName>
</protein>
<evidence type="ECO:0000256" key="1">
    <source>
        <dbReference type="SAM" id="MobiDB-lite"/>
    </source>
</evidence>
<organism evidence="3 4">
    <name type="scientific">Streptomyces virginiae</name>
    <name type="common">Streptomyces cinnamonensis</name>
    <dbReference type="NCBI Taxonomy" id="1961"/>
    <lineage>
        <taxon>Bacteria</taxon>
        <taxon>Bacillati</taxon>
        <taxon>Actinomycetota</taxon>
        <taxon>Actinomycetes</taxon>
        <taxon>Kitasatosporales</taxon>
        <taxon>Streptomycetaceae</taxon>
        <taxon>Streptomyces</taxon>
    </lineage>
</organism>
<feature type="compositionally biased region" description="Pro residues" evidence="1">
    <location>
        <begin position="214"/>
        <end position="228"/>
    </location>
</feature>
<keyword evidence="4" id="KW-1185">Reference proteome</keyword>
<name>A0ABQ3NNK1_STRVG</name>
<feature type="compositionally biased region" description="Basic and acidic residues" evidence="1">
    <location>
        <begin position="192"/>
        <end position="201"/>
    </location>
</feature>
<feature type="transmembrane region" description="Helical" evidence="2">
    <location>
        <begin position="50"/>
        <end position="66"/>
    </location>
</feature>
<dbReference type="Pfam" id="PF10935">
    <property type="entry name" value="DUF2637"/>
    <property type="match status" value="1"/>
</dbReference>
<keyword evidence="2" id="KW-0472">Membrane</keyword>
<feature type="transmembrane region" description="Helical" evidence="2">
    <location>
        <begin position="109"/>
        <end position="129"/>
    </location>
</feature>
<keyword evidence="2" id="KW-0812">Transmembrane</keyword>
<reference evidence="4" key="1">
    <citation type="submission" date="2020-09" db="EMBL/GenBank/DDBJ databases">
        <title>Whole genome shotgun sequence of Streptomyces cinnamonensis NBRC 15873.</title>
        <authorList>
            <person name="Komaki H."/>
            <person name="Tamura T."/>
        </authorList>
    </citation>
    <scope>NUCLEOTIDE SEQUENCE [LARGE SCALE GENOMIC DNA]</scope>
    <source>
        <strain evidence="4">NBRC 15873</strain>
    </source>
</reference>
<accession>A0ABQ3NNK1</accession>
<feature type="compositionally biased region" description="Basic and acidic residues" evidence="1">
    <location>
        <begin position="285"/>
        <end position="295"/>
    </location>
</feature>
<feature type="compositionally biased region" description="Basic and acidic residues" evidence="1">
    <location>
        <begin position="138"/>
        <end position="147"/>
    </location>
</feature>
<dbReference type="Proteomes" id="UP000660554">
    <property type="component" value="Unassembled WGS sequence"/>
</dbReference>
<feature type="compositionally biased region" description="Low complexity" evidence="1">
    <location>
        <begin position="265"/>
        <end position="275"/>
    </location>
</feature>
<dbReference type="EMBL" id="BNDV01000008">
    <property type="protein sequence ID" value="GHI14299.1"/>
    <property type="molecule type" value="Genomic_DNA"/>
</dbReference>
<keyword evidence="2" id="KW-1133">Transmembrane helix</keyword>
<evidence type="ECO:0000256" key="2">
    <source>
        <dbReference type="SAM" id="Phobius"/>
    </source>
</evidence>
<feature type="compositionally biased region" description="Basic and acidic residues" evidence="1">
    <location>
        <begin position="232"/>
        <end position="241"/>
    </location>
</feature>
<feature type="region of interest" description="Disordered" evidence="1">
    <location>
        <begin position="136"/>
        <end position="295"/>
    </location>
</feature>
<proteinExistence type="predicted"/>
<evidence type="ECO:0000313" key="4">
    <source>
        <dbReference type="Proteomes" id="UP000660554"/>
    </source>
</evidence>
<dbReference type="InterPro" id="IPR021235">
    <property type="entry name" value="DUF2637"/>
</dbReference>